<accession>I0KA69</accession>
<dbReference type="Pfam" id="PF04397">
    <property type="entry name" value="LytTR"/>
    <property type="match status" value="1"/>
</dbReference>
<dbReference type="Gene3D" id="2.40.50.1020">
    <property type="entry name" value="LytTr DNA-binding domain"/>
    <property type="match status" value="1"/>
</dbReference>
<evidence type="ECO:0000256" key="2">
    <source>
        <dbReference type="PROSITE-ProRule" id="PRU00169"/>
    </source>
</evidence>
<protein>
    <submittedName>
        <fullName evidence="5">Putative PAS/PAC sensor protein</fullName>
    </submittedName>
</protein>
<dbReference type="PROSITE" id="PS50930">
    <property type="entry name" value="HTH_LYTTR"/>
    <property type="match status" value="1"/>
</dbReference>
<dbReference type="GO" id="GO:0003677">
    <property type="term" value="F:DNA binding"/>
    <property type="evidence" value="ECO:0007669"/>
    <property type="project" value="InterPro"/>
</dbReference>
<dbReference type="InterPro" id="IPR050595">
    <property type="entry name" value="Bact_response_regulator"/>
</dbReference>
<dbReference type="STRING" id="1166018.FAES_3013"/>
<dbReference type="PANTHER" id="PTHR44591:SF3">
    <property type="entry name" value="RESPONSE REGULATORY DOMAIN-CONTAINING PROTEIN"/>
    <property type="match status" value="1"/>
</dbReference>
<dbReference type="PANTHER" id="PTHR44591">
    <property type="entry name" value="STRESS RESPONSE REGULATOR PROTEIN 1"/>
    <property type="match status" value="1"/>
</dbReference>
<proteinExistence type="predicted"/>
<dbReference type="AlphaFoldDB" id="I0KA69"/>
<dbReference type="GO" id="GO:0000160">
    <property type="term" value="P:phosphorelay signal transduction system"/>
    <property type="evidence" value="ECO:0007669"/>
    <property type="project" value="InterPro"/>
</dbReference>
<dbReference type="KEGG" id="fae:FAES_3013"/>
<dbReference type="eggNOG" id="COG3279">
    <property type="taxonomic scope" value="Bacteria"/>
</dbReference>
<dbReference type="InterPro" id="IPR001789">
    <property type="entry name" value="Sig_transdc_resp-reg_receiver"/>
</dbReference>
<organism evidence="5 6">
    <name type="scientific">Fibrella aestuarina BUZ 2</name>
    <dbReference type="NCBI Taxonomy" id="1166018"/>
    <lineage>
        <taxon>Bacteria</taxon>
        <taxon>Pseudomonadati</taxon>
        <taxon>Bacteroidota</taxon>
        <taxon>Cytophagia</taxon>
        <taxon>Cytophagales</taxon>
        <taxon>Spirosomataceae</taxon>
        <taxon>Fibrella</taxon>
    </lineage>
</organism>
<dbReference type="Pfam" id="PF00072">
    <property type="entry name" value="Response_reg"/>
    <property type="match status" value="1"/>
</dbReference>
<keyword evidence="6" id="KW-1185">Reference proteome</keyword>
<feature type="modified residue" description="4-aspartylphosphate" evidence="2">
    <location>
        <position position="66"/>
    </location>
</feature>
<evidence type="ECO:0000259" key="4">
    <source>
        <dbReference type="PROSITE" id="PS50930"/>
    </source>
</evidence>
<dbReference type="InterPro" id="IPR007492">
    <property type="entry name" value="LytTR_DNA-bd_dom"/>
</dbReference>
<dbReference type="HOGENOM" id="CLU_000445_14_1_10"/>
<dbReference type="PROSITE" id="PS50110">
    <property type="entry name" value="RESPONSE_REGULATORY"/>
    <property type="match status" value="1"/>
</dbReference>
<evidence type="ECO:0000313" key="5">
    <source>
        <dbReference type="EMBL" id="CCH01022.1"/>
    </source>
</evidence>
<feature type="domain" description="Response regulatory" evidence="3">
    <location>
        <begin position="16"/>
        <end position="131"/>
    </location>
</feature>
<feature type="domain" description="HTH LytTR-type" evidence="4">
    <location>
        <begin position="166"/>
        <end position="233"/>
    </location>
</feature>
<dbReference type="SMART" id="SM00850">
    <property type="entry name" value="LytTR"/>
    <property type="match status" value="1"/>
</dbReference>
<evidence type="ECO:0000313" key="6">
    <source>
        <dbReference type="Proteomes" id="UP000011058"/>
    </source>
</evidence>
<gene>
    <name evidence="5" type="ORF">FAES_3013</name>
</gene>
<dbReference type="EMBL" id="HE796683">
    <property type="protein sequence ID" value="CCH01022.1"/>
    <property type="molecule type" value="Genomic_DNA"/>
</dbReference>
<dbReference type="SMART" id="SM00448">
    <property type="entry name" value="REC"/>
    <property type="match status" value="1"/>
</dbReference>
<dbReference type="CDD" id="cd17534">
    <property type="entry name" value="REC_DC-like"/>
    <property type="match status" value="1"/>
</dbReference>
<reference evidence="5 6" key="1">
    <citation type="journal article" date="2012" name="J. Bacteriol.">
        <title>Genome Sequence of Fibrella aestuarina BUZ 2T, a Filamentous Marine Bacterium.</title>
        <authorList>
            <person name="Filippini M."/>
            <person name="Qi W."/>
            <person name="Blom J."/>
            <person name="Goesmann A."/>
            <person name="Smits T.H."/>
            <person name="Bagheri H.C."/>
        </authorList>
    </citation>
    <scope>NUCLEOTIDE SEQUENCE [LARGE SCALE GENOMIC DNA]</scope>
    <source>
        <strain evidence="6">BUZ 2T</strain>
    </source>
</reference>
<dbReference type="Proteomes" id="UP000011058">
    <property type="component" value="Chromosome"/>
</dbReference>
<evidence type="ECO:0000259" key="3">
    <source>
        <dbReference type="PROSITE" id="PS50110"/>
    </source>
</evidence>
<dbReference type="Gene3D" id="3.40.50.2300">
    <property type="match status" value="1"/>
</dbReference>
<keyword evidence="1 2" id="KW-0597">Phosphoprotein</keyword>
<sequence length="264" mass="29879">MALVSMNEKRLPLCMNLLIVEDEAILAMTLCDHLESEGYTVVGIANNGLKAIDLFRNNDVDLILCDITIKGEFDGIETARRINDIRPVPVIYLTAYSDAETVARAKQTFPVAYLTKPYNLMNLRLAIDIAINNLSRTDKTPAASPTTASSGESTNRELILKMGQHIFIKQGYQFIKIFLKDIQILEADDIYTTFLTDTKKYSLRLSLSAVLDKIEYSSLVRVHRSYAVNTERVDTFDDNEIRVGERTIPLGRHFKEQFLSRLHG</sequence>
<evidence type="ECO:0000256" key="1">
    <source>
        <dbReference type="ARBA" id="ARBA00022553"/>
    </source>
</evidence>
<dbReference type="SUPFAM" id="SSF52172">
    <property type="entry name" value="CheY-like"/>
    <property type="match status" value="1"/>
</dbReference>
<dbReference type="InterPro" id="IPR011006">
    <property type="entry name" value="CheY-like_superfamily"/>
</dbReference>
<name>I0KA69_9BACT</name>